<dbReference type="Pfam" id="PF07905">
    <property type="entry name" value="PucR"/>
    <property type="match status" value="1"/>
</dbReference>
<dbReference type="PATRIC" id="fig|679936.5.peg.956"/>
<dbReference type="AlphaFoldDB" id="G8TSM8"/>
<dbReference type="InterPro" id="IPR042070">
    <property type="entry name" value="PucR_C-HTH_sf"/>
</dbReference>
<dbReference type="InterPro" id="IPR025736">
    <property type="entry name" value="PucR_C-HTH_dom"/>
</dbReference>
<dbReference type="PANTHER" id="PTHR33744">
    <property type="entry name" value="CARBOHYDRATE DIACID REGULATOR"/>
    <property type="match status" value="1"/>
</dbReference>
<reference evidence="3 4" key="2">
    <citation type="journal article" date="2012" name="Stand. Genomic Sci.">
        <title>Complete genome sequence of the moderately thermophilic mineral-sulfide-oxidizing firmicute Sulfobacillus acidophilus type strain (NAL(T)).</title>
        <authorList>
            <person name="Anderson I."/>
            <person name="Chertkov O."/>
            <person name="Chen A."/>
            <person name="Saunders E."/>
            <person name="Lapidus A."/>
            <person name="Nolan M."/>
            <person name="Lucas S."/>
            <person name="Hammon N."/>
            <person name="Deshpande S."/>
            <person name="Cheng J.F."/>
            <person name="Han C."/>
            <person name="Tapia R."/>
            <person name="Goodwin L.A."/>
            <person name="Pitluck S."/>
            <person name="Liolios K."/>
            <person name="Pagani I."/>
            <person name="Ivanova N."/>
            <person name="Mikhailova N."/>
            <person name="Pati A."/>
            <person name="Palaniappan K."/>
            <person name="Land M."/>
            <person name="Pan C."/>
            <person name="Rohde M."/>
            <person name="Pukall R."/>
            <person name="Goker M."/>
            <person name="Detter J.C."/>
            <person name="Woyke T."/>
            <person name="Bristow J."/>
            <person name="Eisen J.A."/>
            <person name="Markowitz V."/>
            <person name="Hugenholtz P."/>
            <person name="Kyrpides N.C."/>
            <person name="Klenk H.P."/>
            <person name="Mavromatis K."/>
        </authorList>
    </citation>
    <scope>NUCLEOTIDE SEQUENCE [LARGE SCALE GENOMIC DNA]</scope>
    <source>
        <strain evidence="4">ATCC 700253 / DSM 10332 / NAL</strain>
    </source>
</reference>
<evidence type="ECO:0000313" key="3">
    <source>
        <dbReference type="EMBL" id="AEW04405.1"/>
    </source>
</evidence>
<dbReference type="InterPro" id="IPR051448">
    <property type="entry name" value="CdaR-like_regulators"/>
</dbReference>
<organism evidence="3 4">
    <name type="scientific">Sulfobacillus acidophilus (strain ATCC 700253 / DSM 10332 / NAL)</name>
    <dbReference type="NCBI Taxonomy" id="679936"/>
    <lineage>
        <taxon>Bacteria</taxon>
        <taxon>Bacillati</taxon>
        <taxon>Bacillota</taxon>
        <taxon>Clostridia</taxon>
        <taxon>Eubacteriales</taxon>
        <taxon>Clostridiales Family XVII. Incertae Sedis</taxon>
        <taxon>Sulfobacillus</taxon>
    </lineage>
</organism>
<sequence length="479" mass="53101">MMTVHDCLALPELSESQLLAGEGGLTRTVRLAHVVDEPDISRWVAPEVVVLTTAHNHPAEEAFWGQLFRDLAEQQVAALMIALGRYLPEIPPSALKVADELDLPVIALPWTLPFVRVTDAIHRQIIADHAISWTRVAELEVQVAEAAVHAHTLDDLLAIFSRLLGHPISLSEPGRDEPDTPVRRFPLPAPTLQKWTLLVQAADLDEPQSIVARQMAGVLAVWLLQQKLAKQTEFEVQATVLDRLLSGQWDDTSLARDRLRLLGVNPERRYRLLLLTLPDPLAPQSGMHTQIFDTARDIVTQSLGDRLLLMTTHSLGMTALLRDLPRDHWQSLFSRFFHRFPLSVGILSAPGRLTEMAPVQRTMIQMAPLMAGGQLHDMSDALLPAIVISLPSELMQALVAATWDRLADPVLRDTLLALIRVGGHRSEAAAALGVHRNTITNRIEQIEALLGRPLDTSFLGQLDLAFQWLRTRSTPAHGP</sequence>
<dbReference type="SUPFAM" id="SSF46689">
    <property type="entry name" value="Homeodomain-like"/>
    <property type="match status" value="1"/>
</dbReference>
<dbReference type="Proteomes" id="UP000005439">
    <property type="component" value="Chromosome"/>
</dbReference>
<dbReference type="KEGG" id="sap:Sulac_0903"/>
<feature type="domain" description="Purine catabolism PurC-like" evidence="1">
    <location>
        <begin position="6"/>
        <end position="125"/>
    </location>
</feature>
<feature type="domain" description="PucR C-terminal helix-turn-helix" evidence="2">
    <location>
        <begin position="411"/>
        <end position="456"/>
    </location>
</feature>
<evidence type="ECO:0000313" key="4">
    <source>
        <dbReference type="Proteomes" id="UP000005439"/>
    </source>
</evidence>
<dbReference type="InterPro" id="IPR009057">
    <property type="entry name" value="Homeodomain-like_sf"/>
</dbReference>
<evidence type="ECO:0000259" key="1">
    <source>
        <dbReference type="Pfam" id="PF07905"/>
    </source>
</evidence>
<evidence type="ECO:0000259" key="2">
    <source>
        <dbReference type="Pfam" id="PF13556"/>
    </source>
</evidence>
<dbReference type="EMBL" id="CP003179">
    <property type="protein sequence ID" value="AEW04405.1"/>
    <property type="molecule type" value="Genomic_DNA"/>
</dbReference>
<proteinExistence type="predicted"/>
<dbReference type="Gene3D" id="1.10.10.2840">
    <property type="entry name" value="PucR C-terminal helix-turn-helix domain"/>
    <property type="match status" value="1"/>
</dbReference>
<accession>G8TSM8</accession>
<dbReference type="HOGENOM" id="CLU_017436_6_0_9"/>
<name>G8TSM8_SULAD</name>
<gene>
    <name evidence="3" type="ordered locus">Sulac_0903</name>
</gene>
<protein>
    <submittedName>
        <fullName evidence="3">Transcriptional regulator, PucR family</fullName>
    </submittedName>
</protein>
<keyword evidence="4" id="KW-1185">Reference proteome</keyword>
<dbReference type="STRING" id="679936.Sulac_0903"/>
<dbReference type="InterPro" id="IPR012914">
    <property type="entry name" value="PucR_dom"/>
</dbReference>
<dbReference type="Pfam" id="PF13556">
    <property type="entry name" value="HTH_30"/>
    <property type="match status" value="1"/>
</dbReference>
<reference evidence="4" key="1">
    <citation type="submission" date="2011-12" db="EMBL/GenBank/DDBJ databases">
        <title>The complete genome of chromosome of Sulfobacillus acidophilus DSM 10332.</title>
        <authorList>
            <person name="Lucas S."/>
            <person name="Han J."/>
            <person name="Lapidus A."/>
            <person name="Bruce D."/>
            <person name="Goodwin L."/>
            <person name="Pitluck S."/>
            <person name="Peters L."/>
            <person name="Kyrpides N."/>
            <person name="Mavromatis K."/>
            <person name="Ivanova N."/>
            <person name="Mikhailova N."/>
            <person name="Chertkov O."/>
            <person name="Saunders E."/>
            <person name="Detter J.C."/>
            <person name="Tapia R."/>
            <person name="Han C."/>
            <person name="Land M."/>
            <person name="Hauser L."/>
            <person name="Markowitz V."/>
            <person name="Cheng J.-F."/>
            <person name="Hugenholtz P."/>
            <person name="Woyke T."/>
            <person name="Wu D."/>
            <person name="Pukall R."/>
            <person name="Gehrich-Schroeter G."/>
            <person name="Schneider S."/>
            <person name="Klenk H.-P."/>
            <person name="Eisen J.A."/>
        </authorList>
    </citation>
    <scope>NUCLEOTIDE SEQUENCE [LARGE SCALE GENOMIC DNA]</scope>
    <source>
        <strain evidence="4">ATCC 700253 / DSM 10332 / NAL</strain>
    </source>
</reference>